<keyword evidence="2" id="KW-0732">Signal</keyword>
<gene>
    <name evidence="3" type="ORF">HGH91_00425</name>
</gene>
<evidence type="ECO:0000313" key="4">
    <source>
        <dbReference type="Proteomes" id="UP000552864"/>
    </source>
</evidence>
<name>A0A847SI99_9BACT</name>
<keyword evidence="4" id="KW-1185">Reference proteome</keyword>
<proteinExistence type="predicted"/>
<evidence type="ECO:0000256" key="1">
    <source>
        <dbReference type="SAM" id="MobiDB-lite"/>
    </source>
</evidence>
<organism evidence="3 4">
    <name type="scientific">Chitinophaga eiseniae</name>
    <dbReference type="NCBI Taxonomy" id="634771"/>
    <lineage>
        <taxon>Bacteria</taxon>
        <taxon>Pseudomonadati</taxon>
        <taxon>Bacteroidota</taxon>
        <taxon>Chitinophagia</taxon>
        <taxon>Chitinophagales</taxon>
        <taxon>Chitinophagaceae</taxon>
        <taxon>Chitinophaga</taxon>
    </lineage>
</organism>
<dbReference type="EMBL" id="JABAHZ010000001">
    <property type="protein sequence ID" value="NLR77068.1"/>
    <property type="molecule type" value="Genomic_DNA"/>
</dbReference>
<dbReference type="RefSeq" id="WP_168736502.1">
    <property type="nucleotide sequence ID" value="NZ_JABAHZ010000001.1"/>
</dbReference>
<feature type="region of interest" description="Disordered" evidence="1">
    <location>
        <begin position="46"/>
        <end position="81"/>
    </location>
</feature>
<evidence type="ECO:0000256" key="2">
    <source>
        <dbReference type="SAM" id="SignalP"/>
    </source>
</evidence>
<comment type="caution">
    <text evidence="3">The sequence shown here is derived from an EMBL/GenBank/DDBJ whole genome shotgun (WGS) entry which is preliminary data.</text>
</comment>
<dbReference type="Proteomes" id="UP000552864">
    <property type="component" value="Unassembled WGS sequence"/>
</dbReference>
<accession>A0A847SI99</accession>
<reference evidence="3 4" key="1">
    <citation type="submission" date="2020-04" db="EMBL/GenBank/DDBJ databases">
        <authorList>
            <person name="Yin C."/>
        </authorList>
    </citation>
    <scope>NUCLEOTIDE SEQUENCE [LARGE SCALE GENOMIC DNA]</scope>
    <source>
        <strain evidence="3 4">Ak56</strain>
    </source>
</reference>
<feature type="signal peptide" evidence="2">
    <location>
        <begin position="1"/>
        <end position="27"/>
    </location>
</feature>
<feature type="compositionally biased region" description="Basic and acidic residues" evidence="1">
    <location>
        <begin position="68"/>
        <end position="81"/>
    </location>
</feature>
<protein>
    <submittedName>
        <fullName evidence="3">Uncharacterized protein</fullName>
    </submittedName>
</protein>
<sequence>MKNLPATIGLVVLLMLLFFFKGNPDHAAQAAPIATNGSVISEGALRQSVDTMPKKHHAEKKDWKKKGMGKDTTWRPKKDSV</sequence>
<feature type="chain" id="PRO_5032496713" evidence="2">
    <location>
        <begin position="28"/>
        <end position="81"/>
    </location>
</feature>
<feature type="compositionally biased region" description="Basic residues" evidence="1">
    <location>
        <begin position="54"/>
        <end position="67"/>
    </location>
</feature>
<evidence type="ECO:0000313" key="3">
    <source>
        <dbReference type="EMBL" id="NLR77068.1"/>
    </source>
</evidence>
<dbReference type="AlphaFoldDB" id="A0A847SI99"/>